<keyword evidence="5 6" id="KW-0472">Membrane</keyword>
<reference evidence="7 8" key="1">
    <citation type="journal article" date="2017" name="Gigascience">
        <title>Genome sequence of the small brown planthopper, Laodelphax striatellus.</title>
        <authorList>
            <person name="Zhu J."/>
            <person name="Jiang F."/>
            <person name="Wang X."/>
            <person name="Yang P."/>
            <person name="Bao Y."/>
            <person name="Zhao W."/>
            <person name="Wang W."/>
            <person name="Lu H."/>
            <person name="Wang Q."/>
            <person name="Cui N."/>
            <person name="Li J."/>
            <person name="Chen X."/>
            <person name="Luo L."/>
            <person name="Yu J."/>
            <person name="Kang L."/>
            <person name="Cui F."/>
        </authorList>
    </citation>
    <scope>NUCLEOTIDE SEQUENCE [LARGE SCALE GENOMIC DNA]</scope>
    <source>
        <strain evidence="7">Lst14</strain>
    </source>
</reference>
<keyword evidence="3 6" id="KW-0812">Transmembrane</keyword>
<dbReference type="PANTHER" id="PTHR12385:SF12">
    <property type="entry name" value="CHOLINE TRANSPORTER-LIKE PROTEIN"/>
    <property type="match status" value="1"/>
</dbReference>
<keyword evidence="4 6" id="KW-1133">Transmembrane helix</keyword>
<evidence type="ECO:0000256" key="3">
    <source>
        <dbReference type="ARBA" id="ARBA00022692"/>
    </source>
</evidence>
<dbReference type="OrthoDB" id="420519at2759"/>
<keyword evidence="8" id="KW-1185">Reference proteome</keyword>
<name>A0A482WN65_LAOST</name>
<organism evidence="7 8">
    <name type="scientific">Laodelphax striatellus</name>
    <name type="common">Small brown planthopper</name>
    <name type="synonym">Delphax striatella</name>
    <dbReference type="NCBI Taxonomy" id="195883"/>
    <lineage>
        <taxon>Eukaryota</taxon>
        <taxon>Metazoa</taxon>
        <taxon>Ecdysozoa</taxon>
        <taxon>Arthropoda</taxon>
        <taxon>Hexapoda</taxon>
        <taxon>Insecta</taxon>
        <taxon>Pterygota</taxon>
        <taxon>Neoptera</taxon>
        <taxon>Paraneoptera</taxon>
        <taxon>Hemiptera</taxon>
        <taxon>Auchenorrhyncha</taxon>
        <taxon>Fulgoroidea</taxon>
        <taxon>Delphacidae</taxon>
        <taxon>Criomorphinae</taxon>
        <taxon>Laodelphax</taxon>
    </lineage>
</organism>
<dbReference type="GO" id="GO:0022857">
    <property type="term" value="F:transmembrane transporter activity"/>
    <property type="evidence" value="ECO:0007669"/>
    <property type="project" value="UniProtKB-UniRule"/>
</dbReference>
<evidence type="ECO:0000313" key="7">
    <source>
        <dbReference type="EMBL" id="RZF35015.1"/>
    </source>
</evidence>
<sequence>MSGEEERKKVGGGEATWLKNLWQSTVIFNFEQLQKMTCWGDDEPDPPSDRPKVRGCTDVFWLAIYVSFWFLMIMIAGFALAYGNPRRLVNGYDSFGNTCGAEYNEKIGNFSLTGLNMTNKKFLFFFNMANVRQSMDICVEKCPDRDLLTLDDLRSFYKETGSKLCRYDFDILGENKDPHGLNESLLVSSAYGPCPLLPVNKSWDFVEQVLGDLYATWHYILAMTFLALFLSLIVISLFYLFANIVSFIIMTVVCIASLVGCTTVWWTYYEIKVELDNTPSELLLEEAIQNERAFFIYGIISSVITAVILLLVCSMRRNLNFLADLFKEAAECLSALPSLYFQPILSFIQLLVFYWFWVLVVVCLATANYPGVKSVHPFSSDASPSLLATSPGHRLSPSDQDSILGLHPVSNISIARHKTFTLVQYADATWVRYMWWVYLISLVWTSEFILSCQQMVVAGAVARWYFNG</sequence>
<feature type="transmembrane region" description="Helical" evidence="6">
    <location>
        <begin position="59"/>
        <end position="82"/>
    </location>
</feature>
<feature type="transmembrane region" description="Helical" evidence="6">
    <location>
        <begin position="217"/>
        <end position="240"/>
    </location>
</feature>
<evidence type="ECO:0000256" key="2">
    <source>
        <dbReference type="ARBA" id="ARBA00007168"/>
    </source>
</evidence>
<feature type="transmembrane region" description="Helical" evidence="6">
    <location>
        <begin position="435"/>
        <end position="466"/>
    </location>
</feature>
<comment type="function">
    <text evidence="6">Choline transporter.</text>
</comment>
<dbReference type="InterPro" id="IPR007603">
    <property type="entry name" value="Choline_transptr-like"/>
</dbReference>
<dbReference type="Proteomes" id="UP000291343">
    <property type="component" value="Unassembled WGS sequence"/>
</dbReference>
<dbReference type="FunCoup" id="A0A482WN65">
    <property type="interactions" value="135"/>
</dbReference>
<accession>A0A482WN65</accession>
<dbReference type="AlphaFoldDB" id="A0A482WN65"/>
<comment type="caution">
    <text evidence="6">Lacks conserved residue(s) required for the propagation of feature annotation.</text>
</comment>
<dbReference type="EMBL" id="QKKF02029742">
    <property type="protein sequence ID" value="RZF35015.1"/>
    <property type="molecule type" value="Genomic_DNA"/>
</dbReference>
<feature type="transmembrane region" description="Helical" evidence="6">
    <location>
        <begin position="344"/>
        <end position="367"/>
    </location>
</feature>
<dbReference type="STRING" id="195883.A0A482WN65"/>
<dbReference type="InParanoid" id="A0A482WN65"/>
<comment type="similarity">
    <text evidence="2 6">Belongs to the CTL (choline transporter-like) family.</text>
</comment>
<dbReference type="GO" id="GO:0005886">
    <property type="term" value="C:plasma membrane"/>
    <property type="evidence" value="ECO:0007669"/>
    <property type="project" value="UniProtKB-SubCell"/>
</dbReference>
<evidence type="ECO:0000256" key="6">
    <source>
        <dbReference type="RuleBase" id="RU368066"/>
    </source>
</evidence>
<gene>
    <name evidence="7" type="ORF">LSTR_LSTR013032</name>
</gene>
<evidence type="ECO:0000256" key="4">
    <source>
        <dbReference type="ARBA" id="ARBA00022989"/>
    </source>
</evidence>
<dbReference type="PANTHER" id="PTHR12385">
    <property type="entry name" value="CHOLINE TRANSPORTER-LIKE (SLC FAMILY 44)"/>
    <property type="match status" value="1"/>
</dbReference>
<comment type="caution">
    <text evidence="7">The sequence shown here is derived from an EMBL/GenBank/DDBJ whole genome shotgun (WGS) entry which is preliminary data.</text>
</comment>
<feature type="transmembrane region" description="Helical" evidence="6">
    <location>
        <begin position="294"/>
        <end position="313"/>
    </location>
</feature>
<dbReference type="Pfam" id="PF04515">
    <property type="entry name" value="Choline_transpo"/>
    <property type="match status" value="1"/>
</dbReference>
<protein>
    <recommendedName>
        <fullName evidence="6">Choline transporter-like protein</fullName>
    </recommendedName>
</protein>
<feature type="transmembrane region" description="Helical" evidence="6">
    <location>
        <begin position="247"/>
        <end position="268"/>
    </location>
</feature>
<proteinExistence type="inferred from homology"/>
<evidence type="ECO:0000256" key="1">
    <source>
        <dbReference type="ARBA" id="ARBA00004141"/>
    </source>
</evidence>
<evidence type="ECO:0000313" key="8">
    <source>
        <dbReference type="Proteomes" id="UP000291343"/>
    </source>
</evidence>
<evidence type="ECO:0000256" key="5">
    <source>
        <dbReference type="ARBA" id="ARBA00023136"/>
    </source>
</evidence>
<comment type="subcellular location">
    <subcellularLocation>
        <location evidence="6">Cell membrane</location>
        <topology evidence="6">Multi-pass membrane protein</topology>
    </subcellularLocation>
    <subcellularLocation>
        <location evidence="1">Membrane</location>
        <topology evidence="1">Multi-pass membrane protein</topology>
    </subcellularLocation>
</comment>